<feature type="chain" id="PRO_5011982719" description="Natterin-like protein" evidence="1">
    <location>
        <begin position="25"/>
        <end position="440"/>
    </location>
</feature>
<dbReference type="EMBL" id="MPGH01000008">
    <property type="protein sequence ID" value="OLN97452.1"/>
    <property type="molecule type" value="Genomic_DNA"/>
</dbReference>
<organism evidence="2 3">
    <name type="scientific">Colletotrichum chlorophyti</name>
    <dbReference type="NCBI Taxonomy" id="708187"/>
    <lineage>
        <taxon>Eukaryota</taxon>
        <taxon>Fungi</taxon>
        <taxon>Dikarya</taxon>
        <taxon>Ascomycota</taxon>
        <taxon>Pezizomycotina</taxon>
        <taxon>Sordariomycetes</taxon>
        <taxon>Hypocreomycetidae</taxon>
        <taxon>Glomerellales</taxon>
        <taxon>Glomerellaceae</taxon>
        <taxon>Colletotrichum</taxon>
    </lineage>
</organism>
<name>A0A1Q8S7R9_9PEZI</name>
<dbReference type="AlphaFoldDB" id="A0A1Q8S7R9"/>
<proteinExistence type="predicted"/>
<comment type="caution">
    <text evidence="2">The sequence shown here is derived from an EMBL/GenBank/DDBJ whole genome shotgun (WGS) entry which is preliminary data.</text>
</comment>
<dbReference type="CDD" id="cd10140">
    <property type="entry name" value="PFM_aerolysin_family"/>
    <property type="match status" value="1"/>
</dbReference>
<protein>
    <recommendedName>
        <fullName evidence="4">Natterin-like protein</fullName>
    </recommendedName>
</protein>
<evidence type="ECO:0000313" key="2">
    <source>
        <dbReference type="EMBL" id="OLN97452.1"/>
    </source>
</evidence>
<gene>
    <name evidence="2" type="ORF">CCHL11_01002</name>
</gene>
<sequence>MSSNTLSFKRLLAGAVLLPSLAFASPIGDLNNRDIKIVSPSLADITPNVIKHGTLDDEALERLKESLPGLSPSTPSKPDRVKRDLVPSSTIQGSLTVATIGAFVSVDVGDIKLIDSNPDHCHSQTLNGPMEAIQVFMGAANLRAINATSSSGNSSSITSKLEGSTDAGVFKFNGSDRIADFWILENRGLFMGFNFTTEQGKTYSAMATALKDPPAMVKVPVGSGMLARMRVQYCDVGLIGHVGWDFLDELQSVSISNIAYSGFTNNIMPAGPGETMSVGSQIVDNRNGTDWQMITIMTQDAVTKSRTLSVANMWNVGGGLTIDREVGVPFVGKTKFSVSFTWMVQKTTTEEKTESETLTKASTVNLRCPARKYCVGTSFFTIFKMDVDVEATFRANTKTGYDFFWVQKGRYQGADSLAQQLQVDESDNVIAKRADIVKLA</sequence>
<keyword evidence="3" id="KW-1185">Reference proteome</keyword>
<dbReference type="Proteomes" id="UP000186583">
    <property type="component" value="Unassembled WGS sequence"/>
</dbReference>
<dbReference type="SUPFAM" id="SSF56973">
    <property type="entry name" value="Aerolisin/ETX pore-forming domain"/>
    <property type="match status" value="1"/>
</dbReference>
<evidence type="ECO:0008006" key="4">
    <source>
        <dbReference type="Google" id="ProtNLM"/>
    </source>
</evidence>
<keyword evidence="1" id="KW-0732">Signal</keyword>
<feature type="signal peptide" evidence="1">
    <location>
        <begin position="1"/>
        <end position="24"/>
    </location>
</feature>
<evidence type="ECO:0000256" key="1">
    <source>
        <dbReference type="SAM" id="SignalP"/>
    </source>
</evidence>
<reference evidence="2 3" key="1">
    <citation type="submission" date="2016-11" db="EMBL/GenBank/DDBJ databases">
        <title>Draft Genome Assembly of Colletotrichum chlorophyti a pathogen of herbaceous plants.</title>
        <authorList>
            <person name="Gan P."/>
            <person name="Narusaka M."/>
            <person name="Tsushima A."/>
            <person name="Narusaka Y."/>
            <person name="Takano Y."/>
            <person name="Shirasu K."/>
        </authorList>
    </citation>
    <scope>NUCLEOTIDE SEQUENCE [LARGE SCALE GENOMIC DNA]</scope>
    <source>
        <strain evidence="2 3">NTL11</strain>
    </source>
</reference>
<evidence type="ECO:0000313" key="3">
    <source>
        <dbReference type="Proteomes" id="UP000186583"/>
    </source>
</evidence>
<accession>A0A1Q8S7R9</accession>
<dbReference type="Gene3D" id="2.170.15.10">
    <property type="entry name" value="Proaerolysin, chain A, domain 3"/>
    <property type="match status" value="1"/>
</dbReference>
<dbReference type="OrthoDB" id="5299321at2759"/>
<dbReference type="InterPro" id="IPR004991">
    <property type="entry name" value="Aerolysin-like"/>
</dbReference>
<dbReference type="Pfam" id="PF03318">
    <property type="entry name" value="ETX_MTX2"/>
    <property type="match status" value="1"/>
</dbReference>